<evidence type="ECO:0000259" key="2">
    <source>
        <dbReference type="Pfam" id="PF13628"/>
    </source>
</evidence>
<evidence type="ECO:0000313" key="3">
    <source>
        <dbReference type="EMBL" id="TDX30822.1"/>
    </source>
</evidence>
<gene>
    <name evidence="3" type="ORF">DFO67_10481</name>
</gene>
<evidence type="ECO:0000313" key="4">
    <source>
        <dbReference type="Proteomes" id="UP000294489"/>
    </source>
</evidence>
<dbReference type="RefSeq" id="WP_166671008.1">
    <property type="nucleotide sequence ID" value="NZ_SOEC01000004.1"/>
</dbReference>
<comment type="caution">
    <text evidence="3">The sequence shown here is derived from an EMBL/GenBank/DDBJ whole genome shotgun (WGS) entry which is preliminary data.</text>
</comment>
<dbReference type="PANTHER" id="PTHR38593:SF1">
    <property type="entry name" value="BLR2558 PROTEIN"/>
    <property type="match status" value="1"/>
</dbReference>
<name>A0A4R8FVG3_9GAMM</name>
<keyword evidence="1" id="KW-0732">Signal</keyword>
<dbReference type="PANTHER" id="PTHR38593">
    <property type="entry name" value="BLR2558 PROTEIN"/>
    <property type="match status" value="1"/>
</dbReference>
<accession>A0A4R8FVG3</accession>
<feature type="chain" id="PRO_5020952033" evidence="1">
    <location>
        <begin position="23"/>
        <end position="198"/>
    </location>
</feature>
<feature type="domain" description="DUF4142" evidence="2">
    <location>
        <begin position="53"/>
        <end position="192"/>
    </location>
</feature>
<dbReference type="InterPro" id="IPR012347">
    <property type="entry name" value="Ferritin-like"/>
</dbReference>
<evidence type="ECO:0000256" key="1">
    <source>
        <dbReference type="SAM" id="SignalP"/>
    </source>
</evidence>
<dbReference type="PROSITE" id="PS51257">
    <property type="entry name" value="PROKAR_LIPOPROTEIN"/>
    <property type="match status" value="1"/>
</dbReference>
<dbReference type="EMBL" id="SOEC01000004">
    <property type="protein sequence ID" value="TDX30822.1"/>
    <property type="molecule type" value="Genomic_DNA"/>
</dbReference>
<dbReference type="AlphaFoldDB" id="A0A4R8FVG3"/>
<sequence length="198" mass="21791">MQRRSGVFRPAIVALGVFLGLAATGCSTPSQSESETNTATTAEIKPESMTSGEILYVLETINLGEAEQAELALQHSRNNEVTQLARRILQDHTASSQAVDELEQAVETDTESASSSISEGIQFQVNAFLEDMAGLTGYEFNKTYLEKQIVLHEVSLDVVRTQLIPGADEPAVLDYLESYRDMLEKHREQAQQSLKDVL</sequence>
<organism evidence="3 4">
    <name type="scientific">Modicisalibacter xianhensis</name>
    <dbReference type="NCBI Taxonomy" id="442341"/>
    <lineage>
        <taxon>Bacteria</taxon>
        <taxon>Pseudomonadati</taxon>
        <taxon>Pseudomonadota</taxon>
        <taxon>Gammaproteobacteria</taxon>
        <taxon>Oceanospirillales</taxon>
        <taxon>Halomonadaceae</taxon>
        <taxon>Modicisalibacter</taxon>
    </lineage>
</organism>
<feature type="signal peptide" evidence="1">
    <location>
        <begin position="1"/>
        <end position="22"/>
    </location>
</feature>
<dbReference type="Gene3D" id="1.20.1260.10">
    <property type="match status" value="1"/>
</dbReference>
<protein>
    <submittedName>
        <fullName evidence="3">Putative outer membrane protein</fullName>
    </submittedName>
</protein>
<dbReference type="Pfam" id="PF13628">
    <property type="entry name" value="DUF4142"/>
    <property type="match status" value="1"/>
</dbReference>
<proteinExistence type="predicted"/>
<dbReference type="Proteomes" id="UP000294489">
    <property type="component" value="Unassembled WGS sequence"/>
</dbReference>
<reference evidence="3 4" key="1">
    <citation type="submission" date="2019-03" db="EMBL/GenBank/DDBJ databases">
        <title>Freshwater and sediment microbial communities from various areas in North America, analyzing microbe dynamics in response to fracking.</title>
        <authorList>
            <person name="Lamendella R."/>
        </authorList>
    </citation>
    <scope>NUCLEOTIDE SEQUENCE [LARGE SCALE GENOMIC DNA]</scope>
    <source>
        <strain evidence="3 4">6_TX</strain>
    </source>
</reference>
<dbReference type="InterPro" id="IPR025419">
    <property type="entry name" value="DUF4142"/>
</dbReference>